<protein>
    <submittedName>
        <fullName evidence="1">Uncharacterized protein</fullName>
    </submittedName>
</protein>
<name>A0AAT9V7I7_9CAUD</name>
<evidence type="ECO:0000313" key="1">
    <source>
        <dbReference type="EMBL" id="WJJ55283.1"/>
    </source>
</evidence>
<gene>
    <name evidence="1" type="ORF">QB910_000039</name>
</gene>
<accession>A0AAT9V7I7</accession>
<proteinExistence type="predicted"/>
<dbReference type="EMBL" id="OQ846916">
    <property type="protein sequence ID" value="WJJ55283.1"/>
    <property type="molecule type" value="Genomic_DNA"/>
</dbReference>
<organism evidence="1">
    <name type="scientific">Alicyclobacillus phage KKP_3916</name>
    <dbReference type="NCBI Taxonomy" id="3040651"/>
    <lineage>
        <taxon>Viruses</taxon>
        <taxon>Duplodnaviria</taxon>
        <taxon>Heunggongvirae</taxon>
        <taxon>Uroviricota</taxon>
        <taxon>Caudoviricetes</taxon>
    </lineage>
</organism>
<reference evidence="1" key="1">
    <citation type="submission" date="2023-04" db="EMBL/GenBank/DDBJ databases">
        <title>Characterization and genome study of newly isolated Alicyclobacillus-specific phaga.</title>
        <authorList>
            <person name="Shymialevich D."/>
            <person name="Wojcicki M."/>
            <person name="Srednicka P."/>
            <person name="Swider O."/>
        </authorList>
    </citation>
    <scope>NUCLEOTIDE SEQUENCE</scope>
</reference>
<sequence>MSATGTLLTKNAMGMAGLGTLQAQTGGVPTPNGGASGNRFVILNRSGYMAYATLDTNKGYSLVLVPNAGSGTPQAPIPFPNMIGQDQSKYFLTMYADPTIDVIYVSVGYPSSLWVYKYQVNATLNSMTLINVINPLSNTNLGGASQAFQEVNLGNGLTIGLGISQLGVNGSYNTSYVLGYLYNPNIGSTEPMSMITPTNNIVTYQNIVTSLATVNNVFVVNGEVYLLWGNLEHSYSLYHITTDGTTISASLLQTFNMVNPQMYGDFNYQPLALDVTTDGSQYIWISKATKLNSGQYVLDIMKYDVIGNQVVWEVQPLTFQNAQVCYLSSILFDGSIYVVFETLNNDGGDIQYAKFDSGTGSLISQSTYLSSQDGTPSWSPKIGVVGNILYCSYVYGVQSNTFTPSNVYYVKLDESSQVSLQVRDISKTFSNVYLSAPVHIQSNSVSKSYSLASFSKQTAGLSALDIGRSSSVASMLIVTPQSSNGQGLVNVIDLQGKFVINVTMKGSA</sequence>